<keyword evidence="1" id="KW-0472">Membrane</keyword>
<organism evidence="2 3">
    <name type="scientific">Afipia massiliensis</name>
    <dbReference type="NCBI Taxonomy" id="211460"/>
    <lineage>
        <taxon>Bacteria</taxon>
        <taxon>Pseudomonadati</taxon>
        <taxon>Pseudomonadota</taxon>
        <taxon>Alphaproteobacteria</taxon>
        <taxon>Hyphomicrobiales</taxon>
        <taxon>Nitrobacteraceae</taxon>
        <taxon>Afipia</taxon>
    </lineage>
</organism>
<proteinExistence type="predicted"/>
<reference evidence="2 3" key="1">
    <citation type="submission" date="2020-08" db="EMBL/GenBank/DDBJ databases">
        <title>Genomic Encyclopedia of Type Strains, Phase IV (KMG-IV): sequencing the most valuable type-strain genomes for metagenomic binning, comparative biology and taxonomic classification.</title>
        <authorList>
            <person name="Goeker M."/>
        </authorList>
    </citation>
    <scope>NUCLEOTIDE SEQUENCE [LARGE SCALE GENOMIC DNA]</scope>
    <source>
        <strain evidence="2 3">DSM 17498</strain>
    </source>
</reference>
<dbReference type="RefSeq" id="WP_184090245.1">
    <property type="nucleotide sequence ID" value="NZ_JACHIJ010000010.1"/>
</dbReference>
<comment type="caution">
    <text evidence="2">The sequence shown here is derived from an EMBL/GenBank/DDBJ whole genome shotgun (WGS) entry which is preliminary data.</text>
</comment>
<dbReference type="AlphaFoldDB" id="A0A840N8C6"/>
<gene>
    <name evidence="2" type="ORF">HNQ36_005073</name>
</gene>
<protein>
    <submittedName>
        <fullName evidence="2">Uncharacterized protein</fullName>
    </submittedName>
</protein>
<dbReference type="Proteomes" id="UP000521227">
    <property type="component" value="Unassembled WGS sequence"/>
</dbReference>
<name>A0A840N8C6_9BRAD</name>
<evidence type="ECO:0000313" key="3">
    <source>
        <dbReference type="Proteomes" id="UP000521227"/>
    </source>
</evidence>
<dbReference type="EMBL" id="JACHIJ010000010">
    <property type="protein sequence ID" value="MBB5055062.1"/>
    <property type="molecule type" value="Genomic_DNA"/>
</dbReference>
<accession>A0A840N8C6</accession>
<keyword evidence="1" id="KW-1133">Transmembrane helix</keyword>
<feature type="transmembrane region" description="Helical" evidence="1">
    <location>
        <begin position="56"/>
        <end position="80"/>
    </location>
</feature>
<evidence type="ECO:0000256" key="1">
    <source>
        <dbReference type="SAM" id="Phobius"/>
    </source>
</evidence>
<evidence type="ECO:0000313" key="2">
    <source>
        <dbReference type="EMBL" id="MBB5055062.1"/>
    </source>
</evidence>
<keyword evidence="1" id="KW-0812">Transmembrane</keyword>
<sequence length="90" mass="10303">MNKLPYMRTMFATCMLFQVIFVLCAALWVVSPDLKGHALLPAIFPNFTLLTIGSFIYGLIASMFYGWIVAIIFVFFYNLWPSIASIVVRR</sequence>